<reference evidence="1 2" key="1">
    <citation type="submission" date="2019-11" db="EMBL/GenBank/DDBJ databases">
        <authorList>
            <person name="Dong K."/>
        </authorList>
    </citation>
    <scope>NUCLEOTIDE SEQUENCE [LARGE SCALE GENOMIC DNA]</scope>
    <source>
        <strain evidence="1 2">NBRC 112902</strain>
    </source>
</reference>
<sequence>MSKKSKRAHAVKEQVIAALDAMKSLSDDEKYQVALEAWCEILLHEVKAGKLSKTAASLDLMSSALSAFDGGKSHAFLRMCYPIKAWRDETVEIPKAWVRPLAEAWQAYKVAGPETTLGEVMGVEGGGQGKRPARFVMQSLKKEIRRANDVDIEIGVAAMDSQFLSKEDAIAAVAERHGISADAVKMAYNSAVGKRGGHFPK</sequence>
<name>A0A844HI37_9RHOB</name>
<dbReference type="Proteomes" id="UP000449846">
    <property type="component" value="Unassembled WGS sequence"/>
</dbReference>
<gene>
    <name evidence="1" type="ORF">GL300_01540</name>
</gene>
<evidence type="ECO:0000313" key="1">
    <source>
        <dbReference type="EMBL" id="MTH57885.1"/>
    </source>
</evidence>
<proteinExistence type="predicted"/>
<protein>
    <submittedName>
        <fullName evidence="1">Uncharacterized protein</fullName>
    </submittedName>
</protein>
<comment type="caution">
    <text evidence="1">The sequence shown here is derived from an EMBL/GenBank/DDBJ whole genome shotgun (WGS) entry which is preliminary data.</text>
</comment>
<dbReference type="AlphaFoldDB" id="A0A844HI37"/>
<organism evidence="1 2">
    <name type="scientific">Paracoccus litorisediminis</name>
    <dbReference type="NCBI Taxonomy" id="2006130"/>
    <lineage>
        <taxon>Bacteria</taxon>
        <taxon>Pseudomonadati</taxon>
        <taxon>Pseudomonadota</taxon>
        <taxon>Alphaproteobacteria</taxon>
        <taxon>Rhodobacterales</taxon>
        <taxon>Paracoccaceae</taxon>
        <taxon>Paracoccus</taxon>
    </lineage>
</organism>
<dbReference type="EMBL" id="WMIG01000001">
    <property type="protein sequence ID" value="MTH57885.1"/>
    <property type="molecule type" value="Genomic_DNA"/>
</dbReference>
<accession>A0A844HI37</accession>
<evidence type="ECO:0000313" key="2">
    <source>
        <dbReference type="Proteomes" id="UP000449846"/>
    </source>
</evidence>
<keyword evidence="2" id="KW-1185">Reference proteome</keyword>
<dbReference type="RefSeq" id="WP_155037813.1">
    <property type="nucleotide sequence ID" value="NZ_WMIG01000001.1"/>
</dbReference>